<evidence type="ECO:0000256" key="2">
    <source>
        <dbReference type="SAM" id="SignalP"/>
    </source>
</evidence>
<sequence>MLKRLAVALSLMSLSVAPAFAHLNPDEHGSLLAGVSHPLFGMDHILAMVAVGLWAALLGGRALWLVPAAFVGTMALGFGAAIAGAPLPFVEPFILASVVVIGLLAAIALKVPTWAGMLMVGVFACFHGHAHGGELGSAGALSFGIGFALSTALLHAAGVGLGLGIGRAFGSDTGRLVTRIAGAATALGGLWLALGA</sequence>
<gene>
    <name evidence="3" type="ORF">NCTC10684_00358</name>
</gene>
<evidence type="ECO:0000256" key="1">
    <source>
        <dbReference type="SAM" id="Phobius"/>
    </source>
</evidence>
<feature type="transmembrane region" description="Helical" evidence="1">
    <location>
        <begin position="64"/>
        <end position="83"/>
    </location>
</feature>
<dbReference type="OrthoDB" id="9808192at2"/>
<dbReference type="Proteomes" id="UP000254701">
    <property type="component" value="Unassembled WGS sequence"/>
</dbReference>
<feature type="signal peptide" evidence="2">
    <location>
        <begin position="1"/>
        <end position="21"/>
    </location>
</feature>
<organism evidence="3 4">
    <name type="scientific">Aminobacter aminovorans</name>
    <name type="common">Chelatobacter heintzii</name>
    <dbReference type="NCBI Taxonomy" id="83263"/>
    <lineage>
        <taxon>Bacteria</taxon>
        <taxon>Pseudomonadati</taxon>
        <taxon>Pseudomonadota</taxon>
        <taxon>Alphaproteobacteria</taxon>
        <taxon>Hyphomicrobiales</taxon>
        <taxon>Phyllobacteriaceae</taxon>
        <taxon>Aminobacter</taxon>
    </lineage>
</organism>
<name>A0A380WG35_AMIAI</name>
<feature type="transmembrane region" description="Helical" evidence="1">
    <location>
        <begin position="138"/>
        <end position="164"/>
    </location>
</feature>
<protein>
    <submittedName>
        <fullName evidence="3">HupE / UreJ protein</fullName>
    </submittedName>
</protein>
<dbReference type="InterPro" id="IPR007038">
    <property type="entry name" value="HupE_UreJ"/>
</dbReference>
<dbReference type="RefSeq" id="WP_115729712.1">
    <property type="nucleotide sequence ID" value="NZ_BAAAVY010000011.1"/>
</dbReference>
<keyword evidence="1" id="KW-0472">Membrane</keyword>
<feature type="transmembrane region" description="Helical" evidence="1">
    <location>
        <begin position="114"/>
        <end position="132"/>
    </location>
</feature>
<evidence type="ECO:0000313" key="3">
    <source>
        <dbReference type="EMBL" id="SUU87166.1"/>
    </source>
</evidence>
<keyword evidence="1" id="KW-0812">Transmembrane</keyword>
<dbReference type="AlphaFoldDB" id="A0A380WG35"/>
<reference evidence="3 4" key="1">
    <citation type="submission" date="2018-06" db="EMBL/GenBank/DDBJ databases">
        <authorList>
            <consortium name="Pathogen Informatics"/>
            <person name="Doyle S."/>
        </authorList>
    </citation>
    <scope>NUCLEOTIDE SEQUENCE [LARGE SCALE GENOMIC DNA]</scope>
    <source>
        <strain evidence="3 4">NCTC10684</strain>
    </source>
</reference>
<feature type="transmembrane region" description="Helical" evidence="1">
    <location>
        <begin position="89"/>
        <end position="107"/>
    </location>
</feature>
<dbReference type="PIRSF" id="PIRSF016919">
    <property type="entry name" value="HupE_UreJ"/>
    <property type="match status" value="1"/>
</dbReference>
<keyword evidence="1" id="KW-1133">Transmembrane helix</keyword>
<feature type="transmembrane region" description="Helical" evidence="1">
    <location>
        <begin position="37"/>
        <end position="57"/>
    </location>
</feature>
<dbReference type="EMBL" id="UFSM01000001">
    <property type="protein sequence ID" value="SUU87166.1"/>
    <property type="molecule type" value="Genomic_DNA"/>
</dbReference>
<feature type="transmembrane region" description="Helical" evidence="1">
    <location>
        <begin position="176"/>
        <end position="194"/>
    </location>
</feature>
<feature type="chain" id="PRO_5016996000" evidence="2">
    <location>
        <begin position="22"/>
        <end position="196"/>
    </location>
</feature>
<keyword evidence="2" id="KW-0732">Signal</keyword>
<accession>A0A380WG35</accession>
<evidence type="ECO:0000313" key="4">
    <source>
        <dbReference type="Proteomes" id="UP000254701"/>
    </source>
</evidence>
<dbReference type="Pfam" id="PF04955">
    <property type="entry name" value="HupE_UreJ"/>
    <property type="match status" value="1"/>
</dbReference>
<proteinExistence type="predicted"/>